<dbReference type="Proteomes" id="UP000239156">
    <property type="component" value="Unassembled WGS sequence"/>
</dbReference>
<gene>
    <name evidence="1" type="ORF">PSTT_02143</name>
</gene>
<keyword evidence="2" id="KW-1185">Reference proteome</keyword>
<reference evidence="1" key="1">
    <citation type="submission" date="2017-12" db="EMBL/GenBank/DDBJ databases">
        <title>Gene loss provides genomic basis for host adaptation in cereal stripe rust fungi.</title>
        <authorList>
            <person name="Xia C."/>
        </authorList>
    </citation>
    <scope>NUCLEOTIDE SEQUENCE [LARGE SCALE GENOMIC DNA]</scope>
    <source>
        <strain evidence="1">93-210</strain>
    </source>
</reference>
<dbReference type="EMBL" id="PKSL01000012">
    <property type="protein sequence ID" value="POW15479.1"/>
    <property type="molecule type" value="Genomic_DNA"/>
</dbReference>
<evidence type="ECO:0000313" key="2">
    <source>
        <dbReference type="Proteomes" id="UP000239156"/>
    </source>
</evidence>
<accession>A0A2S4W172</accession>
<sequence length="125" mass="13733">MVHNGVHCQDFINLGVVDLLLGLLRFLSIPYGFATTPAAQAFSSITRVVTEILSEEKLLVVMKRLRSNLMKKSEMLKMGPTTYMHNHIILMSTQAHISFWSDICAASGHLHTQTATGILGVPATP</sequence>
<comment type="caution">
    <text evidence="1">The sequence shown here is derived from an EMBL/GenBank/DDBJ whole genome shotgun (WGS) entry which is preliminary data.</text>
</comment>
<organism evidence="1 2">
    <name type="scientific">Puccinia striiformis</name>
    <dbReference type="NCBI Taxonomy" id="27350"/>
    <lineage>
        <taxon>Eukaryota</taxon>
        <taxon>Fungi</taxon>
        <taxon>Dikarya</taxon>
        <taxon>Basidiomycota</taxon>
        <taxon>Pucciniomycotina</taxon>
        <taxon>Pucciniomycetes</taxon>
        <taxon>Pucciniales</taxon>
        <taxon>Pucciniaceae</taxon>
        <taxon>Puccinia</taxon>
    </lineage>
</organism>
<name>A0A2S4W172_9BASI</name>
<protein>
    <submittedName>
        <fullName evidence="1">Uncharacterized protein</fullName>
    </submittedName>
</protein>
<dbReference type="VEuPathDB" id="FungiDB:PSTT_02143"/>
<dbReference type="VEuPathDB" id="FungiDB:PSHT_04914"/>
<proteinExistence type="predicted"/>
<evidence type="ECO:0000313" key="1">
    <source>
        <dbReference type="EMBL" id="POW15479.1"/>
    </source>
</evidence>
<dbReference type="AlphaFoldDB" id="A0A2S4W172"/>